<dbReference type="PROSITE" id="PS50895">
    <property type="entry name" value="SURF1"/>
    <property type="match status" value="1"/>
</dbReference>
<comment type="subcellular location">
    <subcellularLocation>
        <location evidence="1">Membrane</location>
    </subcellularLocation>
    <subcellularLocation>
        <location evidence="6">Mitochondrion inner membrane</location>
        <topology evidence="6">Multi-pass membrane protein</topology>
    </subcellularLocation>
</comment>
<evidence type="ECO:0000256" key="2">
    <source>
        <dbReference type="ARBA" id="ARBA00007165"/>
    </source>
</evidence>
<comment type="similarity">
    <text evidence="2 6">Belongs to the SURF1 family.</text>
</comment>
<dbReference type="Pfam" id="PF02104">
    <property type="entry name" value="SURF1"/>
    <property type="match status" value="1"/>
</dbReference>
<keyword evidence="6" id="KW-0496">Mitochondrion</keyword>
<dbReference type="CDD" id="cd06662">
    <property type="entry name" value="SURF1"/>
    <property type="match status" value="1"/>
</dbReference>
<dbReference type="VEuPathDB" id="VectorBase:GAUT019346"/>
<dbReference type="EnsemblMetazoa" id="GAUT019346-RA">
    <property type="protein sequence ID" value="GAUT019346-PA"/>
    <property type="gene ID" value="GAUT019346"/>
</dbReference>
<dbReference type="PANTHER" id="PTHR23427">
    <property type="entry name" value="SURFEIT LOCUS PROTEIN"/>
    <property type="match status" value="1"/>
</dbReference>
<feature type="transmembrane region" description="Helical" evidence="6">
    <location>
        <begin position="275"/>
        <end position="293"/>
    </location>
</feature>
<evidence type="ECO:0000256" key="6">
    <source>
        <dbReference type="RuleBase" id="RU363076"/>
    </source>
</evidence>
<reference evidence="7" key="1">
    <citation type="submission" date="2020-05" db="UniProtKB">
        <authorList>
            <consortium name="EnsemblMetazoa"/>
        </authorList>
    </citation>
    <scope>IDENTIFICATION</scope>
    <source>
        <strain evidence="7">TTRI</strain>
    </source>
</reference>
<feature type="transmembrane region" description="Helical" evidence="6">
    <location>
        <begin position="66"/>
        <end position="85"/>
    </location>
</feature>
<keyword evidence="5 6" id="KW-0472">Membrane</keyword>
<dbReference type="PANTHER" id="PTHR23427:SF2">
    <property type="entry name" value="SURFEIT LOCUS PROTEIN 1"/>
    <property type="match status" value="1"/>
</dbReference>
<sequence length="302" mass="34358">MLRLCGFLKRNVLSSYKNSIQETVCYLRKGKGLSKRCLSQKGMYDASIRGPAGSIKKDESEKITPLGWFLLMIPITTFGLGCWQVKRKLWKEQLIKDLKHLTGIPPVDLPEDLDTLKDMEYRAVRVRGTFLHDKELIMGPRSFVRPGGAETPGGLFSQRDAGNGYWVITPFQLADRDDIILINRGWIPRKYLKPGSRESGQIKGELELTGVVRKGEQRPQFTPEHKGDVFLYRDLPRMCQVTGAQPILLDASYETTVPGGPVGGQTRITLHNDHLSYLITWYSLSLATSYLWYRVIIKRKPF</sequence>
<comment type="function">
    <text evidence="6">Probably involved in the biogenesis of the COX complex.</text>
</comment>
<dbReference type="Proteomes" id="UP000078200">
    <property type="component" value="Unassembled WGS sequence"/>
</dbReference>
<protein>
    <recommendedName>
        <fullName evidence="6">SURF1-like protein</fullName>
    </recommendedName>
</protein>
<dbReference type="GO" id="GO:0005743">
    <property type="term" value="C:mitochondrial inner membrane"/>
    <property type="evidence" value="ECO:0007669"/>
    <property type="project" value="UniProtKB-SubCell"/>
</dbReference>
<dbReference type="GO" id="GO:0033617">
    <property type="term" value="P:mitochondrial respiratory chain complex IV assembly"/>
    <property type="evidence" value="ECO:0007669"/>
    <property type="project" value="TreeGrafter"/>
</dbReference>
<evidence type="ECO:0000256" key="4">
    <source>
        <dbReference type="ARBA" id="ARBA00022989"/>
    </source>
</evidence>
<keyword evidence="6" id="KW-0999">Mitochondrion inner membrane</keyword>
<dbReference type="InterPro" id="IPR045214">
    <property type="entry name" value="Surf1/Surf4"/>
</dbReference>
<evidence type="ECO:0000313" key="8">
    <source>
        <dbReference type="Proteomes" id="UP000078200"/>
    </source>
</evidence>
<dbReference type="InterPro" id="IPR002994">
    <property type="entry name" value="Surf1/Shy1"/>
</dbReference>
<keyword evidence="3 6" id="KW-0812">Transmembrane</keyword>
<evidence type="ECO:0000256" key="1">
    <source>
        <dbReference type="ARBA" id="ARBA00004370"/>
    </source>
</evidence>
<dbReference type="AlphaFoldDB" id="A0A1A9UXX9"/>
<organism evidence="7 8">
    <name type="scientific">Glossina austeni</name>
    <name type="common">Savannah tsetse fly</name>
    <dbReference type="NCBI Taxonomy" id="7395"/>
    <lineage>
        <taxon>Eukaryota</taxon>
        <taxon>Metazoa</taxon>
        <taxon>Ecdysozoa</taxon>
        <taxon>Arthropoda</taxon>
        <taxon>Hexapoda</taxon>
        <taxon>Insecta</taxon>
        <taxon>Pterygota</taxon>
        <taxon>Neoptera</taxon>
        <taxon>Endopterygota</taxon>
        <taxon>Diptera</taxon>
        <taxon>Brachycera</taxon>
        <taxon>Muscomorpha</taxon>
        <taxon>Hippoboscoidea</taxon>
        <taxon>Glossinidae</taxon>
        <taxon>Glossina</taxon>
    </lineage>
</organism>
<keyword evidence="4 6" id="KW-1133">Transmembrane helix</keyword>
<proteinExistence type="inferred from homology"/>
<evidence type="ECO:0000313" key="7">
    <source>
        <dbReference type="EnsemblMetazoa" id="GAUT019346-PA"/>
    </source>
</evidence>
<keyword evidence="8" id="KW-1185">Reference proteome</keyword>
<evidence type="ECO:0000256" key="5">
    <source>
        <dbReference type="ARBA" id="ARBA00023136"/>
    </source>
</evidence>
<name>A0A1A9UXX9_GLOAU</name>
<evidence type="ECO:0000256" key="3">
    <source>
        <dbReference type="ARBA" id="ARBA00022692"/>
    </source>
</evidence>
<accession>A0A1A9UXX9</accession>
<dbReference type="STRING" id="7395.A0A1A9UXX9"/>